<dbReference type="EMBL" id="UOGD01000372">
    <property type="protein sequence ID" value="VAX27199.1"/>
    <property type="molecule type" value="Genomic_DNA"/>
</dbReference>
<gene>
    <name evidence="2" type="ORF">MNBD_IGNAVI01-1577</name>
</gene>
<dbReference type="AlphaFoldDB" id="A0A3B1CAG2"/>
<dbReference type="Pfam" id="PF00072">
    <property type="entry name" value="Response_reg"/>
    <property type="match status" value="1"/>
</dbReference>
<dbReference type="InterPro" id="IPR001789">
    <property type="entry name" value="Sig_transdc_resp-reg_receiver"/>
</dbReference>
<feature type="domain" description="Response regulatory" evidence="1">
    <location>
        <begin position="6"/>
        <end position="134"/>
    </location>
</feature>
<proteinExistence type="predicted"/>
<dbReference type="CDD" id="cd17557">
    <property type="entry name" value="REC_Rcp-like"/>
    <property type="match status" value="1"/>
</dbReference>
<organism evidence="2">
    <name type="scientific">hydrothermal vent metagenome</name>
    <dbReference type="NCBI Taxonomy" id="652676"/>
    <lineage>
        <taxon>unclassified sequences</taxon>
        <taxon>metagenomes</taxon>
        <taxon>ecological metagenomes</taxon>
    </lineage>
</organism>
<dbReference type="GO" id="GO:0000160">
    <property type="term" value="P:phosphorelay signal transduction system"/>
    <property type="evidence" value="ECO:0007669"/>
    <property type="project" value="InterPro"/>
</dbReference>
<dbReference type="PANTHER" id="PTHR44520:SF1">
    <property type="entry name" value="TWO-COMPONENT SYSTEM REGULATORY PROTEIN"/>
    <property type="match status" value="1"/>
</dbReference>
<dbReference type="PROSITE" id="PS50110">
    <property type="entry name" value="RESPONSE_REGULATORY"/>
    <property type="match status" value="1"/>
</dbReference>
<dbReference type="Gene3D" id="3.40.50.2300">
    <property type="match status" value="1"/>
</dbReference>
<evidence type="ECO:0000259" key="1">
    <source>
        <dbReference type="PROSITE" id="PS50110"/>
    </source>
</evidence>
<reference evidence="2" key="1">
    <citation type="submission" date="2018-06" db="EMBL/GenBank/DDBJ databases">
        <authorList>
            <person name="Zhirakovskaya E."/>
        </authorList>
    </citation>
    <scope>NUCLEOTIDE SEQUENCE</scope>
</reference>
<accession>A0A3B1CAG2</accession>
<sequence>METEIELVIIEDDPNDAEMISDVLQNKVDLQKVKFIKDGEEAIIFLRDIINNPINKKNPLPKLMVLDLKLPKVSGLEILKEIKSGERAMGIPVVILSSSKEESDLKTAYDLCVNSYVVKTLNFEEFSFLIGNIIFYWLNLNEVPL</sequence>
<dbReference type="SMART" id="SM00448">
    <property type="entry name" value="REC"/>
    <property type="match status" value="1"/>
</dbReference>
<protein>
    <recommendedName>
        <fullName evidence="1">Response regulatory domain-containing protein</fullName>
    </recommendedName>
</protein>
<dbReference type="InterPro" id="IPR011006">
    <property type="entry name" value="CheY-like_superfamily"/>
</dbReference>
<dbReference type="SUPFAM" id="SSF52172">
    <property type="entry name" value="CheY-like"/>
    <property type="match status" value="1"/>
</dbReference>
<name>A0A3B1CAG2_9ZZZZ</name>
<dbReference type="InterPro" id="IPR052893">
    <property type="entry name" value="TCS_response_regulator"/>
</dbReference>
<dbReference type="PANTHER" id="PTHR44520">
    <property type="entry name" value="RESPONSE REGULATOR RCP1-RELATED"/>
    <property type="match status" value="1"/>
</dbReference>
<evidence type="ECO:0000313" key="2">
    <source>
        <dbReference type="EMBL" id="VAX27199.1"/>
    </source>
</evidence>